<dbReference type="AlphaFoldDB" id="A0A7E4VZ64"/>
<dbReference type="GO" id="GO:0050804">
    <property type="term" value="P:modulation of chemical synaptic transmission"/>
    <property type="evidence" value="ECO:0007669"/>
    <property type="project" value="TreeGrafter"/>
</dbReference>
<reference evidence="2" key="2">
    <citation type="submission" date="2020-10" db="UniProtKB">
        <authorList>
            <consortium name="WormBaseParasite"/>
        </authorList>
    </citation>
    <scope>IDENTIFICATION</scope>
</reference>
<dbReference type="PANTHER" id="PTHR46306:SF1">
    <property type="entry name" value="BTB_POZ DOMAIN-CONTAINING PROTEIN 9"/>
    <property type="match status" value="1"/>
</dbReference>
<dbReference type="GO" id="GO:0048512">
    <property type="term" value="P:circadian behavior"/>
    <property type="evidence" value="ECO:0007669"/>
    <property type="project" value="TreeGrafter"/>
</dbReference>
<sequence length="190" mass="22151">MRDWEQVIDRYDYKSIGLQVLYFNERAVRFIKITSIGYNFVDISTDIEAIYSTDPLEVDPDTTLPIPKYNLFPEMIETDDGNCYDSDWDNDNHEYEHTGDYDLNGNRIVLKLPQPYMIDSLKFYLWEESSYEIEVSASEEGDWTEVYSEKNVSGWRTATFERQPVMFIKIVGESSDSGYFTLSALQCPAT</sequence>
<dbReference type="WBParaSite" id="Pan_g4161.t1">
    <property type="protein sequence ID" value="Pan_g4161.t1"/>
    <property type="gene ID" value="Pan_g4161"/>
</dbReference>
<dbReference type="InterPro" id="IPR008979">
    <property type="entry name" value="Galactose-bd-like_sf"/>
</dbReference>
<dbReference type="GO" id="GO:0008344">
    <property type="term" value="P:adult locomotory behavior"/>
    <property type="evidence" value="ECO:0007669"/>
    <property type="project" value="TreeGrafter"/>
</dbReference>
<organism evidence="1 2">
    <name type="scientific">Panagrellus redivivus</name>
    <name type="common">Microworm</name>
    <dbReference type="NCBI Taxonomy" id="6233"/>
    <lineage>
        <taxon>Eukaryota</taxon>
        <taxon>Metazoa</taxon>
        <taxon>Ecdysozoa</taxon>
        <taxon>Nematoda</taxon>
        <taxon>Chromadorea</taxon>
        <taxon>Rhabditida</taxon>
        <taxon>Tylenchina</taxon>
        <taxon>Panagrolaimomorpha</taxon>
        <taxon>Panagrolaimoidea</taxon>
        <taxon>Panagrolaimidae</taxon>
        <taxon>Panagrellus</taxon>
    </lineage>
</organism>
<dbReference type="InterPro" id="IPR052407">
    <property type="entry name" value="BTB_POZ_domain_cont_9"/>
</dbReference>
<name>A0A7E4VZ64_PANRE</name>
<dbReference type="PANTHER" id="PTHR46306">
    <property type="entry name" value="BTB/POZ DOMAIN-CONTAINING PROTEIN 9"/>
    <property type="match status" value="1"/>
</dbReference>
<evidence type="ECO:0000313" key="1">
    <source>
        <dbReference type="Proteomes" id="UP000492821"/>
    </source>
</evidence>
<keyword evidence="1" id="KW-1185">Reference proteome</keyword>
<protein>
    <submittedName>
        <fullName evidence="2">F5/8 type C domain-containing protein</fullName>
    </submittedName>
</protein>
<reference evidence="1" key="1">
    <citation type="journal article" date="2013" name="Genetics">
        <title>The draft genome and transcriptome of Panagrellus redivivus are shaped by the harsh demands of a free-living lifestyle.</title>
        <authorList>
            <person name="Srinivasan J."/>
            <person name="Dillman A.R."/>
            <person name="Macchietto M.G."/>
            <person name="Heikkinen L."/>
            <person name="Lakso M."/>
            <person name="Fracchia K.M."/>
            <person name="Antoshechkin I."/>
            <person name="Mortazavi A."/>
            <person name="Wong G."/>
            <person name="Sternberg P.W."/>
        </authorList>
    </citation>
    <scope>NUCLEOTIDE SEQUENCE [LARGE SCALE GENOMIC DNA]</scope>
    <source>
        <strain evidence="1">MT8872</strain>
    </source>
</reference>
<evidence type="ECO:0000313" key="2">
    <source>
        <dbReference type="WBParaSite" id="Pan_g4161.t1"/>
    </source>
</evidence>
<accession>A0A7E4VZ64</accession>
<proteinExistence type="predicted"/>
<dbReference type="SUPFAM" id="SSF49785">
    <property type="entry name" value="Galactose-binding domain-like"/>
    <property type="match status" value="1"/>
</dbReference>
<dbReference type="Gene3D" id="2.60.120.260">
    <property type="entry name" value="Galactose-binding domain-like"/>
    <property type="match status" value="1"/>
</dbReference>
<dbReference type="GO" id="GO:0005737">
    <property type="term" value="C:cytoplasm"/>
    <property type="evidence" value="ECO:0007669"/>
    <property type="project" value="TreeGrafter"/>
</dbReference>
<dbReference type="Proteomes" id="UP000492821">
    <property type="component" value="Unassembled WGS sequence"/>
</dbReference>